<keyword evidence="1" id="KW-0472">Membrane</keyword>
<dbReference type="PANTHER" id="PTHR23028">
    <property type="entry name" value="ACETYLTRANSFERASE"/>
    <property type="match status" value="1"/>
</dbReference>
<evidence type="ECO:0000313" key="4">
    <source>
        <dbReference type="Proteomes" id="UP000594364"/>
    </source>
</evidence>
<sequence length="466" mass="52843">MLSCLTPSFLRGSDSNKPLAYDVRPRPRTSPLDGIRGYAALSVLNYHVLYAYQSFVFYGYGVPSGALEDCARPGDRQSHNRWLHQLPILRLVYTGTWPISIFFVLSGFALSHKPLTYLQRQDQGYAQAVAAVASGFIRRPFRLYGPPVLATLMTMLLIQWGLYEHGRSISENTEWVPVIAEVHHRRLDSFSAQLIDWFRQTSKLLRIFWWGDLYNQYDVHLWTISAEFRCSLAVFAMLPPYMALKPRVRTIFIMVLVVYVYLLERWDVALFFSGILIADTSINLHQGNATITDGKPVRQMLLTAFKLSLVALSLLLLSSPDFCVSATPATRILSYLIPSSDAAPFRFLPNLGSIILIGVIAHTPSTNRALSVFLNSAIPQYLGRISYSLYIVHGPLIHVVGYSIFQALWNLTGRENVWRYCAGFFTAYFVFLAIVVYVADIFWMAIDMPCVSMAKFLHDMFVTNKA</sequence>
<evidence type="ECO:0000313" key="3">
    <source>
        <dbReference type="EMBL" id="QPH05627.1"/>
    </source>
</evidence>
<feature type="transmembrane region" description="Helical" evidence="1">
    <location>
        <begin position="143"/>
        <end position="163"/>
    </location>
</feature>
<evidence type="ECO:0000256" key="1">
    <source>
        <dbReference type="SAM" id="Phobius"/>
    </source>
</evidence>
<dbReference type="PANTHER" id="PTHR23028:SF134">
    <property type="entry name" value="PUTATIVE (AFU_ORTHOLOGUE AFUA_4G08520)-RELATED"/>
    <property type="match status" value="1"/>
</dbReference>
<feature type="transmembrane region" description="Helical" evidence="1">
    <location>
        <begin position="347"/>
        <end position="365"/>
    </location>
</feature>
<gene>
    <name evidence="3" type="ORF">C2857_003561</name>
</gene>
<protein>
    <recommendedName>
        <fullName evidence="2">Acyltransferase 3 domain-containing protein</fullName>
    </recommendedName>
</protein>
<organism evidence="3 4">
    <name type="scientific">Epichloe festucae (strain Fl1)</name>
    <dbReference type="NCBI Taxonomy" id="877507"/>
    <lineage>
        <taxon>Eukaryota</taxon>
        <taxon>Fungi</taxon>
        <taxon>Dikarya</taxon>
        <taxon>Ascomycota</taxon>
        <taxon>Pezizomycotina</taxon>
        <taxon>Sordariomycetes</taxon>
        <taxon>Hypocreomycetidae</taxon>
        <taxon>Hypocreales</taxon>
        <taxon>Clavicipitaceae</taxon>
        <taxon>Epichloe</taxon>
    </lineage>
</organism>
<feature type="transmembrane region" description="Helical" evidence="1">
    <location>
        <begin position="385"/>
        <end position="405"/>
    </location>
</feature>
<name>A0A7S9KUT2_EPIFF</name>
<accession>A0A7S9KUT2</accession>
<keyword evidence="4" id="KW-1185">Reference proteome</keyword>
<evidence type="ECO:0000259" key="2">
    <source>
        <dbReference type="Pfam" id="PF01757"/>
    </source>
</evidence>
<feature type="transmembrane region" description="Helical" evidence="1">
    <location>
        <begin position="91"/>
        <end position="110"/>
    </location>
</feature>
<dbReference type="GO" id="GO:0016747">
    <property type="term" value="F:acyltransferase activity, transferring groups other than amino-acyl groups"/>
    <property type="evidence" value="ECO:0007669"/>
    <property type="project" value="InterPro"/>
</dbReference>
<keyword evidence="1" id="KW-0812">Transmembrane</keyword>
<dbReference type="Proteomes" id="UP000594364">
    <property type="component" value="Chromosome 4"/>
</dbReference>
<dbReference type="InterPro" id="IPR002656">
    <property type="entry name" value="Acyl_transf_3_dom"/>
</dbReference>
<feature type="domain" description="Acyltransferase 3" evidence="2">
    <location>
        <begin position="32"/>
        <end position="434"/>
    </location>
</feature>
<proteinExistence type="predicted"/>
<dbReference type="InterPro" id="IPR050879">
    <property type="entry name" value="Acyltransferase_3"/>
</dbReference>
<keyword evidence="1" id="KW-1133">Transmembrane helix</keyword>
<dbReference type="EMBL" id="CP031388">
    <property type="protein sequence ID" value="QPH05627.1"/>
    <property type="molecule type" value="Genomic_DNA"/>
</dbReference>
<dbReference type="AlphaFoldDB" id="A0A7S9KUT2"/>
<dbReference type="Pfam" id="PF01757">
    <property type="entry name" value="Acyl_transf_3"/>
    <property type="match status" value="1"/>
</dbReference>
<dbReference type="OrthoDB" id="5819582at2759"/>
<feature type="transmembrane region" description="Helical" evidence="1">
    <location>
        <begin position="417"/>
        <end position="439"/>
    </location>
</feature>
<reference evidence="3 4" key="1">
    <citation type="journal article" date="2018" name="PLoS Genet.">
        <title>Repeat elements organise 3D genome structure and mediate transcription in the filamentous fungus Epichloe festucae.</title>
        <authorList>
            <person name="Winter D.J."/>
            <person name="Ganley A.R.D."/>
            <person name="Young C.A."/>
            <person name="Liachko I."/>
            <person name="Schardl C.L."/>
            <person name="Dupont P.Y."/>
            <person name="Berry D."/>
            <person name="Ram A."/>
            <person name="Scott B."/>
            <person name="Cox M.P."/>
        </authorList>
    </citation>
    <scope>NUCLEOTIDE SEQUENCE [LARGE SCALE GENOMIC DNA]</scope>
    <source>
        <strain evidence="3 4">Fl1</strain>
    </source>
</reference>
<feature type="transmembrane region" description="Helical" evidence="1">
    <location>
        <begin position="250"/>
        <end position="277"/>
    </location>
</feature>